<dbReference type="PANTHER" id="PTHR11358">
    <property type="entry name" value="ARGINASE/AGMATINASE"/>
    <property type="match status" value="1"/>
</dbReference>
<dbReference type="PIRSF" id="PIRSF036979">
    <property type="entry name" value="Arginase"/>
    <property type="match status" value="1"/>
</dbReference>
<dbReference type="Gene3D" id="3.40.800.10">
    <property type="entry name" value="Ureohydrolase domain"/>
    <property type="match status" value="1"/>
</dbReference>
<evidence type="ECO:0000256" key="3">
    <source>
        <dbReference type="ARBA" id="ARBA00022801"/>
    </source>
</evidence>
<organism evidence="5 6">
    <name type="scientific">Symmachiella dynata</name>
    <dbReference type="NCBI Taxonomy" id="2527995"/>
    <lineage>
        <taxon>Bacteria</taxon>
        <taxon>Pseudomonadati</taxon>
        <taxon>Planctomycetota</taxon>
        <taxon>Planctomycetia</taxon>
        <taxon>Planctomycetales</taxon>
        <taxon>Planctomycetaceae</taxon>
        <taxon>Symmachiella</taxon>
    </lineage>
</organism>
<dbReference type="Proteomes" id="UP000319383">
    <property type="component" value="Chromosome"/>
</dbReference>
<dbReference type="InterPro" id="IPR005925">
    <property type="entry name" value="Agmatinase-rel"/>
</dbReference>
<evidence type="ECO:0000256" key="4">
    <source>
        <dbReference type="PIRSR" id="PIRSR036979-1"/>
    </source>
</evidence>
<feature type="binding site" evidence="4">
    <location>
        <position position="134"/>
    </location>
    <ligand>
        <name>Mn(2+)</name>
        <dbReference type="ChEBI" id="CHEBI:29035"/>
        <label>1</label>
    </ligand>
</feature>
<dbReference type="InterPro" id="IPR023696">
    <property type="entry name" value="Ureohydrolase_dom_sf"/>
</dbReference>
<evidence type="ECO:0000313" key="5">
    <source>
        <dbReference type="EMBL" id="QDU41856.1"/>
    </source>
</evidence>
<dbReference type="PANTHER" id="PTHR11358:SF26">
    <property type="entry name" value="GUANIDINO ACID HYDROLASE, MITOCHONDRIAL"/>
    <property type="match status" value="1"/>
</dbReference>
<comment type="cofactor">
    <cofactor evidence="4">
        <name>Mn(2+)</name>
        <dbReference type="ChEBI" id="CHEBI:29035"/>
    </cofactor>
    <text evidence="4">Binds 2 manganese ions per subunit.</text>
</comment>
<dbReference type="AlphaFoldDB" id="A0A517ZH98"/>
<evidence type="ECO:0000256" key="1">
    <source>
        <dbReference type="ARBA" id="ARBA00009227"/>
    </source>
</evidence>
<dbReference type="GO" id="GO:0046872">
    <property type="term" value="F:metal ion binding"/>
    <property type="evidence" value="ECO:0007669"/>
    <property type="project" value="UniProtKB-KW"/>
</dbReference>
<sequence>MMSPRTFLDLPDAGPDDADVVLLPLPFEGTVSYGRGTAGGPESILAASCQVELWDEELDFDLDKLSYHWAEPVAPQDSEDACSYLERVFTAAQSPHQTGKLVVGIGGEHSLTAPLARAAAGADDLTDVTVVQFDAHADLRDEYEGDKHSHACVMRRVLERGASVVAIGIRSAEREEMEHGRSSARYRAFLAQRLAEGAHEEAELLSQLRGITGDVYLTFDVDALEVMYSPATGTPQPGGLTWWQTLRYLRALLMENPHCRIIGCDVVETSSQPGTTVNEFTSARLVCKILAYLCQGSGRRES</sequence>
<evidence type="ECO:0000313" key="6">
    <source>
        <dbReference type="Proteomes" id="UP000319383"/>
    </source>
</evidence>
<dbReference type="PROSITE" id="PS51409">
    <property type="entry name" value="ARGINASE_2"/>
    <property type="match status" value="1"/>
</dbReference>
<keyword evidence="4" id="KW-0464">Manganese</keyword>
<dbReference type="EMBL" id="CP036276">
    <property type="protein sequence ID" value="QDU41856.1"/>
    <property type="molecule type" value="Genomic_DNA"/>
</dbReference>
<keyword evidence="3 5" id="KW-0378">Hydrolase</keyword>
<evidence type="ECO:0000256" key="2">
    <source>
        <dbReference type="ARBA" id="ARBA00022723"/>
    </source>
</evidence>
<dbReference type="SUPFAM" id="SSF52768">
    <property type="entry name" value="Arginase/deacetylase"/>
    <property type="match status" value="1"/>
</dbReference>
<gene>
    <name evidence="5" type="ORF">Mal52_03100</name>
</gene>
<feature type="binding site" evidence="4">
    <location>
        <position position="136"/>
    </location>
    <ligand>
        <name>Mn(2+)</name>
        <dbReference type="ChEBI" id="CHEBI:29035"/>
        <label>1</label>
    </ligand>
</feature>
<accession>A0A517ZH98</accession>
<dbReference type="RefSeq" id="WP_145373846.1">
    <property type="nucleotide sequence ID" value="NZ_CP036276.1"/>
</dbReference>
<comment type="similarity">
    <text evidence="1">Belongs to the arginase family. Agmatinase subfamily.</text>
</comment>
<keyword evidence="6" id="KW-1185">Reference proteome</keyword>
<protein>
    <submittedName>
        <fullName evidence="5">N(1)-aminopropylagmatine ureohydrolase</fullName>
        <ecNumber evidence="5">3.5.3.24</ecNumber>
    </submittedName>
</protein>
<dbReference type="GO" id="GO:0043920">
    <property type="term" value="F:aminopropylagmatine ureohydrolase activity"/>
    <property type="evidence" value="ECO:0007669"/>
    <property type="project" value="UniProtKB-EC"/>
</dbReference>
<feature type="binding site" evidence="4">
    <location>
        <position position="109"/>
    </location>
    <ligand>
        <name>Mn(2+)</name>
        <dbReference type="ChEBI" id="CHEBI:29035"/>
        <label>1</label>
    </ligand>
</feature>
<proteinExistence type="inferred from homology"/>
<dbReference type="Pfam" id="PF00491">
    <property type="entry name" value="Arginase"/>
    <property type="match status" value="1"/>
</dbReference>
<dbReference type="NCBIfam" id="TIGR01230">
    <property type="entry name" value="agmatinase"/>
    <property type="match status" value="1"/>
</dbReference>
<feature type="binding site" evidence="4">
    <location>
        <position position="220"/>
    </location>
    <ligand>
        <name>Mn(2+)</name>
        <dbReference type="ChEBI" id="CHEBI:29035"/>
        <label>1</label>
    </ligand>
</feature>
<feature type="binding site" evidence="4">
    <location>
        <position position="138"/>
    </location>
    <ligand>
        <name>Mn(2+)</name>
        <dbReference type="ChEBI" id="CHEBI:29035"/>
        <label>1</label>
    </ligand>
</feature>
<dbReference type="InterPro" id="IPR006035">
    <property type="entry name" value="Ureohydrolase"/>
</dbReference>
<name>A0A517ZH98_9PLAN</name>
<keyword evidence="2 4" id="KW-0479">Metal-binding</keyword>
<dbReference type="EC" id="3.5.3.24" evidence="5"/>
<feature type="binding site" evidence="4">
    <location>
        <position position="222"/>
    </location>
    <ligand>
        <name>Mn(2+)</name>
        <dbReference type="ChEBI" id="CHEBI:29035"/>
        <label>1</label>
    </ligand>
</feature>
<dbReference type="GO" id="GO:0033389">
    <property type="term" value="P:putrescine biosynthetic process from arginine, via agmatine"/>
    <property type="evidence" value="ECO:0007669"/>
    <property type="project" value="TreeGrafter"/>
</dbReference>
<dbReference type="KEGG" id="sdyn:Mal52_03100"/>
<dbReference type="GO" id="GO:0008783">
    <property type="term" value="F:agmatinase activity"/>
    <property type="evidence" value="ECO:0007669"/>
    <property type="project" value="TreeGrafter"/>
</dbReference>
<reference evidence="5 6" key="1">
    <citation type="submission" date="2019-02" db="EMBL/GenBank/DDBJ databases">
        <title>Deep-cultivation of Planctomycetes and their phenomic and genomic characterization uncovers novel biology.</title>
        <authorList>
            <person name="Wiegand S."/>
            <person name="Jogler M."/>
            <person name="Boedeker C."/>
            <person name="Pinto D."/>
            <person name="Vollmers J."/>
            <person name="Rivas-Marin E."/>
            <person name="Kohn T."/>
            <person name="Peeters S.H."/>
            <person name="Heuer A."/>
            <person name="Rast P."/>
            <person name="Oberbeckmann S."/>
            <person name="Bunk B."/>
            <person name="Jeske O."/>
            <person name="Meyerdierks A."/>
            <person name="Storesund J.E."/>
            <person name="Kallscheuer N."/>
            <person name="Luecker S."/>
            <person name="Lage O.M."/>
            <person name="Pohl T."/>
            <person name="Merkel B.J."/>
            <person name="Hornburger P."/>
            <person name="Mueller R.-W."/>
            <person name="Bruemmer F."/>
            <person name="Labrenz M."/>
            <person name="Spormann A.M."/>
            <person name="Op den Camp H."/>
            <person name="Overmann J."/>
            <person name="Amann R."/>
            <person name="Jetten M.S.M."/>
            <person name="Mascher T."/>
            <person name="Medema M.H."/>
            <person name="Devos D.P."/>
            <person name="Kaster A.-K."/>
            <person name="Ovreas L."/>
            <person name="Rohde M."/>
            <person name="Galperin M.Y."/>
            <person name="Jogler C."/>
        </authorList>
    </citation>
    <scope>NUCLEOTIDE SEQUENCE [LARGE SCALE GENOMIC DNA]</scope>
    <source>
        <strain evidence="5 6">Mal52</strain>
    </source>
</reference>